<dbReference type="PANTHER" id="PTHR30348:SF14">
    <property type="entry name" value="BLR8050 PROTEIN"/>
    <property type="match status" value="1"/>
</dbReference>
<dbReference type="InterPro" id="IPR036520">
    <property type="entry name" value="UPF0759_sf"/>
</dbReference>
<accession>A0ABY6AW12</accession>
<feature type="compositionally biased region" description="Polar residues" evidence="1">
    <location>
        <begin position="1"/>
        <end position="11"/>
    </location>
</feature>
<keyword evidence="3" id="KW-1185">Reference proteome</keyword>
<feature type="compositionally biased region" description="Polar residues" evidence="1">
    <location>
        <begin position="47"/>
        <end position="61"/>
    </location>
</feature>
<feature type="compositionally biased region" description="Low complexity" evidence="1">
    <location>
        <begin position="20"/>
        <end position="35"/>
    </location>
</feature>
<reference evidence="2" key="1">
    <citation type="submission" date="2022-10" db="EMBL/GenBank/DDBJ databases">
        <title>Characterization and whole genome sequencing of a new Roseateles species, isolated from fresh water.</title>
        <authorList>
            <person name="Guliayeva D.Y."/>
            <person name="Akhremchuk A.E."/>
            <person name="Sikolenko M.A."/>
            <person name="Valentovich L.N."/>
            <person name="Sidarenka A.V."/>
        </authorList>
    </citation>
    <scope>NUCLEOTIDE SEQUENCE</scope>
    <source>
        <strain evidence="2">BIM B-1768</strain>
    </source>
</reference>
<dbReference type="EMBL" id="CP104562">
    <property type="protein sequence ID" value="UXH76584.1"/>
    <property type="molecule type" value="Genomic_DNA"/>
</dbReference>
<dbReference type="InterPro" id="IPR002763">
    <property type="entry name" value="DUF72"/>
</dbReference>
<name>A0ABY6AW12_9BURK</name>
<evidence type="ECO:0000313" key="2">
    <source>
        <dbReference type="EMBL" id="UXH76584.1"/>
    </source>
</evidence>
<gene>
    <name evidence="2" type="ORF">N4261_16210</name>
</gene>
<feature type="region of interest" description="Disordered" evidence="1">
    <location>
        <begin position="1"/>
        <end position="69"/>
    </location>
</feature>
<dbReference type="PANTHER" id="PTHR30348">
    <property type="entry name" value="UNCHARACTERIZED PROTEIN YECE"/>
    <property type="match status" value="1"/>
</dbReference>
<proteinExistence type="predicted"/>
<organism evidence="2 3">
    <name type="scientific">Roseateles amylovorans</name>
    <dbReference type="NCBI Taxonomy" id="2978473"/>
    <lineage>
        <taxon>Bacteria</taxon>
        <taxon>Pseudomonadati</taxon>
        <taxon>Pseudomonadota</taxon>
        <taxon>Betaproteobacteria</taxon>
        <taxon>Burkholderiales</taxon>
        <taxon>Sphaerotilaceae</taxon>
        <taxon>Roseateles</taxon>
    </lineage>
</organism>
<dbReference type="SUPFAM" id="SSF117396">
    <property type="entry name" value="TM1631-like"/>
    <property type="match status" value="1"/>
</dbReference>
<evidence type="ECO:0000313" key="3">
    <source>
        <dbReference type="Proteomes" id="UP001064933"/>
    </source>
</evidence>
<evidence type="ECO:0000256" key="1">
    <source>
        <dbReference type="SAM" id="MobiDB-lite"/>
    </source>
</evidence>
<dbReference type="Gene3D" id="3.20.20.410">
    <property type="entry name" value="Protein of unknown function UPF0759"/>
    <property type="match status" value="1"/>
</dbReference>
<dbReference type="Pfam" id="PF01904">
    <property type="entry name" value="DUF72"/>
    <property type="match status" value="1"/>
</dbReference>
<dbReference type="RefSeq" id="WP_261756317.1">
    <property type="nucleotide sequence ID" value="NZ_CP104562.2"/>
</dbReference>
<dbReference type="Proteomes" id="UP001064933">
    <property type="component" value="Chromosome"/>
</dbReference>
<protein>
    <submittedName>
        <fullName evidence="2">DUF72 domain-containing protein</fullName>
    </submittedName>
</protein>
<sequence length="320" mass="34899">MSTSTSSAVSTQRRRRGHRPAPGANDASNAASPASEGASDTSHKSTAKSTGESTAKSTARSNHGAMPHLVGASRTHIGTAGWSIPRASADAFPAEGSHLARFAQVLHCAEINTSFYRRHRPDTYVRWAEETPPHFRFAVKLPRAITHEGALRRARQPLAQFLDEVSGLGSKLAVLLVQLPPSMAFESRPVRTFFDLLRQRFDGAVVCEPRHASWFQPKADALLVAMRVGRVAADPAREPAAALPGGWLGPHGDGAGAVIYHRWHGSPRVYWSRYDAAWLNERALAWQQWPDTADRWAIFDNTASGEAVPNALEFRTMVSA</sequence>